<evidence type="ECO:0000256" key="3">
    <source>
        <dbReference type="PROSITE-ProRule" id="PRU00679"/>
    </source>
</evidence>
<dbReference type="Proteomes" id="UP001157125">
    <property type="component" value="Unassembled WGS sequence"/>
</dbReference>
<keyword evidence="5" id="KW-1185">Reference proteome</keyword>
<dbReference type="Gene3D" id="3.20.20.140">
    <property type="entry name" value="Metal-dependent hydrolases"/>
    <property type="match status" value="1"/>
</dbReference>
<dbReference type="InterPro" id="IPR001559">
    <property type="entry name" value="Phosphotriesterase"/>
</dbReference>
<keyword evidence="2" id="KW-0378">Hydrolase</keyword>
<keyword evidence="1" id="KW-0479">Metal-binding</keyword>
<dbReference type="SUPFAM" id="SSF51556">
    <property type="entry name" value="Metallo-dependent hydrolases"/>
    <property type="match status" value="1"/>
</dbReference>
<evidence type="ECO:0000256" key="1">
    <source>
        <dbReference type="ARBA" id="ARBA00022723"/>
    </source>
</evidence>
<evidence type="ECO:0008006" key="6">
    <source>
        <dbReference type="Google" id="ProtNLM"/>
    </source>
</evidence>
<accession>A0ABQ6IC32</accession>
<dbReference type="PANTHER" id="PTHR10819:SF3">
    <property type="entry name" value="PHOSPHOTRIESTERASE-RELATED PROTEIN"/>
    <property type="match status" value="1"/>
</dbReference>
<organism evidence="4 5">
    <name type="scientific">Demequina litorisediminis</name>
    <dbReference type="NCBI Taxonomy" id="1849022"/>
    <lineage>
        <taxon>Bacteria</taxon>
        <taxon>Bacillati</taxon>
        <taxon>Actinomycetota</taxon>
        <taxon>Actinomycetes</taxon>
        <taxon>Micrococcales</taxon>
        <taxon>Demequinaceae</taxon>
        <taxon>Demequina</taxon>
    </lineage>
</organism>
<reference evidence="5" key="1">
    <citation type="journal article" date="2019" name="Int. J. Syst. Evol. Microbiol.">
        <title>The Global Catalogue of Microorganisms (GCM) 10K type strain sequencing project: providing services to taxonomists for standard genome sequencing and annotation.</title>
        <authorList>
            <consortium name="The Broad Institute Genomics Platform"/>
            <consortium name="The Broad Institute Genome Sequencing Center for Infectious Disease"/>
            <person name="Wu L."/>
            <person name="Ma J."/>
        </authorList>
    </citation>
    <scope>NUCLEOTIDE SEQUENCE [LARGE SCALE GENOMIC DNA]</scope>
    <source>
        <strain evidence="5">NBRC 112299</strain>
    </source>
</reference>
<dbReference type="EMBL" id="BSUN01000001">
    <property type="protein sequence ID" value="GMA35335.1"/>
    <property type="molecule type" value="Genomic_DNA"/>
</dbReference>
<dbReference type="PROSITE" id="PS51347">
    <property type="entry name" value="PHOSPHOTRIESTERASE_2"/>
    <property type="match status" value="1"/>
</dbReference>
<comment type="caution">
    <text evidence="4">The sequence shown here is derived from an EMBL/GenBank/DDBJ whole genome shotgun (WGS) entry which is preliminary data.</text>
</comment>
<evidence type="ECO:0000256" key="2">
    <source>
        <dbReference type="ARBA" id="ARBA00022801"/>
    </source>
</evidence>
<dbReference type="PANTHER" id="PTHR10819">
    <property type="entry name" value="PHOSPHOTRIESTERASE-RELATED"/>
    <property type="match status" value="1"/>
</dbReference>
<sequence length="283" mass="30214">MATVQTVLGPVETAGLGRVMIHEHPLSLIPGPWLTGGPTEAGDEMIAVAAAALAPLRRHGIEVVVDLSPYGVVGRDERGDNTAALAEISRRSGLHLVAGTSVYLEAFSPAWTVAADLDTMTERLAADLEHGIGASGVRAGVLGEQATGLDEITVHEEKCLRAAARAQVRTGVALMTHTTHGTMALEQTMLLREEGVDLARVVIGHMDIHPDVDVVAQVLDTGACVAFDTIGKQHWDFFLEPQVTPTADGERMKRAYFRSDESRARMLVEPVAPGLWRTDPLGP</sequence>
<gene>
    <name evidence="4" type="ORF">GCM10025876_15390</name>
</gene>
<name>A0ABQ6IC32_9MICO</name>
<dbReference type="InterPro" id="IPR032466">
    <property type="entry name" value="Metal_Hydrolase"/>
</dbReference>
<evidence type="ECO:0000313" key="5">
    <source>
        <dbReference type="Proteomes" id="UP001157125"/>
    </source>
</evidence>
<dbReference type="Pfam" id="PF02126">
    <property type="entry name" value="PTE"/>
    <property type="match status" value="1"/>
</dbReference>
<protein>
    <recommendedName>
        <fullName evidence="6">Phosphotriesterase-related protein</fullName>
    </recommendedName>
</protein>
<dbReference type="RefSeq" id="WP_284327923.1">
    <property type="nucleotide sequence ID" value="NZ_BSUN01000001.1"/>
</dbReference>
<comment type="caution">
    <text evidence="3">Lacks conserved residue(s) required for the propagation of feature annotation.</text>
</comment>
<comment type="similarity">
    <text evidence="3">Belongs to the metallo-dependent hydrolases superfamily. Phosphotriesterase family.</text>
</comment>
<proteinExistence type="inferred from homology"/>
<evidence type="ECO:0000313" key="4">
    <source>
        <dbReference type="EMBL" id="GMA35335.1"/>
    </source>
</evidence>